<name>A0A0D0GYW2_9BACL</name>
<dbReference type="Proteomes" id="UP000032047">
    <property type="component" value="Unassembled WGS sequence"/>
</dbReference>
<evidence type="ECO:0000313" key="1">
    <source>
        <dbReference type="EMBL" id="KIP21041.1"/>
    </source>
</evidence>
<dbReference type="EMBL" id="JXTG01000008">
    <property type="protein sequence ID" value="KIP21041.1"/>
    <property type="molecule type" value="Genomic_DNA"/>
</dbReference>
<accession>A0A0D0GYW2</accession>
<gene>
    <name evidence="1" type="ORF">JV16_01766</name>
</gene>
<reference evidence="1 2" key="1">
    <citation type="submission" date="2015-01" db="EMBL/GenBank/DDBJ databases">
        <title>Genome sequence of Anoxybacillus ayderensis strain AB04.</title>
        <authorList>
            <person name="Belduz A.O."/>
            <person name="Canakci S."/>
            <person name="Chan K.-G."/>
            <person name="Kahar U.M."/>
            <person name="Yaakob A.S."/>
            <person name="Chan C.S."/>
            <person name="Goh K.M."/>
        </authorList>
    </citation>
    <scope>NUCLEOTIDE SEQUENCE [LARGE SCALE GENOMIC DNA]</scope>
    <source>
        <strain evidence="1 2">AB04</strain>
    </source>
</reference>
<dbReference type="RefSeq" id="WP_160289327.1">
    <property type="nucleotide sequence ID" value="NZ_JXTG01000008.1"/>
</dbReference>
<proteinExistence type="predicted"/>
<protein>
    <submittedName>
        <fullName evidence="1">Uncharacterized protein</fullName>
    </submittedName>
</protein>
<keyword evidence="2" id="KW-1185">Reference proteome</keyword>
<organism evidence="1 2">
    <name type="scientific">Anoxybacillus ayderensis</name>
    <dbReference type="NCBI Taxonomy" id="265546"/>
    <lineage>
        <taxon>Bacteria</taxon>
        <taxon>Bacillati</taxon>
        <taxon>Bacillota</taxon>
        <taxon>Bacilli</taxon>
        <taxon>Bacillales</taxon>
        <taxon>Anoxybacillaceae</taxon>
        <taxon>Anoxybacillus</taxon>
    </lineage>
</organism>
<comment type="caution">
    <text evidence="1">The sequence shown here is derived from an EMBL/GenBank/DDBJ whole genome shotgun (WGS) entry which is preliminary data.</text>
</comment>
<evidence type="ECO:0000313" key="2">
    <source>
        <dbReference type="Proteomes" id="UP000032047"/>
    </source>
</evidence>
<dbReference type="AlphaFoldDB" id="A0A0D0GYW2"/>
<sequence length="58" mass="7001">MINTTGWKEIDKLFEKAHQLYAETEKLNVEIEKAMRFRPKKMKVKTPFVDVRLARHKK</sequence>